<comment type="caution">
    <text evidence="1">The sequence shown here is derived from an EMBL/GenBank/DDBJ whole genome shotgun (WGS) entry which is preliminary data.</text>
</comment>
<dbReference type="EMBL" id="JAGKON010000013">
    <property type="protein sequence ID" value="MBQ0600803.1"/>
    <property type="molecule type" value="Genomic_DNA"/>
</dbReference>
<name>A0AAP2BIE8_KLEOX</name>
<sequence>MNLLDENKVYGFVSGAMQIWPESYSKDLDDLLLIATDMNTIKILESKGIGNHQTCFGVTLNESKALMLGTRLAYCCSCGRFSDSRLDDLKNKIVEDGTHICPRYFNQTVSEAVRFVALESDFMRQQSTW</sequence>
<accession>A0AAP2BIE8</accession>
<dbReference type="AlphaFoldDB" id="A0AAP2BIE8"/>
<organism evidence="1 2">
    <name type="scientific">Klebsiella oxytoca</name>
    <dbReference type="NCBI Taxonomy" id="571"/>
    <lineage>
        <taxon>Bacteria</taxon>
        <taxon>Pseudomonadati</taxon>
        <taxon>Pseudomonadota</taxon>
        <taxon>Gammaproteobacteria</taxon>
        <taxon>Enterobacterales</taxon>
        <taxon>Enterobacteriaceae</taxon>
        <taxon>Klebsiella/Raoultella group</taxon>
        <taxon>Klebsiella</taxon>
    </lineage>
</organism>
<gene>
    <name evidence="1" type="ORF">J7S78_13480</name>
</gene>
<evidence type="ECO:0000313" key="2">
    <source>
        <dbReference type="Proteomes" id="UP000673434"/>
    </source>
</evidence>
<keyword evidence="2" id="KW-1185">Reference proteome</keyword>
<evidence type="ECO:0000313" key="1">
    <source>
        <dbReference type="EMBL" id="MBQ0600803.1"/>
    </source>
</evidence>
<dbReference type="Proteomes" id="UP000673434">
    <property type="component" value="Unassembled WGS sequence"/>
</dbReference>
<dbReference type="RefSeq" id="WP_210846210.1">
    <property type="nucleotide sequence ID" value="NZ_JAGKON010000013.1"/>
</dbReference>
<reference evidence="1 2" key="1">
    <citation type="submission" date="2021-03" db="EMBL/GenBank/DDBJ databases">
        <authorList>
            <person name="Stanton E."/>
        </authorList>
    </citation>
    <scope>NUCLEOTIDE SEQUENCE [LARGE SCALE GENOMIC DNA]</scope>
    <source>
        <strain evidence="1 2">2020EL-00037</strain>
    </source>
</reference>
<protein>
    <submittedName>
        <fullName evidence="1">Uncharacterized protein</fullName>
    </submittedName>
</protein>
<proteinExistence type="predicted"/>